<dbReference type="PANTHER" id="PTHR20854:SF4">
    <property type="entry name" value="INOSITOL-1-MONOPHOSPHATASE-RELATED"/>
    <property type="match status" value="1"/>
</dbReference>
<dbReference type="EMBL" id="QGTJ01000002">
    <property type="protein sequence ID" value="PWV64464.1"/>
    <property type="molecule type" value="Genomic_DNA"/>
</dbReference>
<dbReference type="Proteomes" id="UP000246569">
    <property type="component" value="Unassembled WGS sequence"/>
</dbReference>
<dbReference type="FunFam" id="3.30.540.10:FF:000003">
    <property type="entry name" value="Inositol-1-monophosphatase"/>
    <property type="match status" value="1"/>
</dbReference>
<dbReference type="Pfam" id="PF00459">
    <property type="entry name" value="Inositol_P"/>
    <property type="match status" value="1"/>
</dbReference>
<dbReference type="RefSeq" id="WP_110017126.1">
    <property type="nucleotide sequence ID" value="NZ_QGTJ01000002.1"/>
</dbReference>
<keyword evidence="5 11" id="KW-0479">Metal-binding</keyword>
<dbReference type="GO" id="GO:0031564">
    <property type="term" value="P:transcription antitermination"/>
    <property type="evidence" value="ECO:0007669"/>
    <property type="project" value="UniProtKB-KW"/>
</dbReference>
<evidence type="ECO:0000256" key="5">
    <source>
        <dbReference type="ARBA" id="ARBA00022723"/>
    </source>
</evidence>
<evidence type="ECO:0000256" key="6">
    <source>
        <dbReference type="ARBA" id="ARBA00022801"/>
    </source>
</evidence>
<name>A0A317MY38_9GAMM</name>
<keyword evidence="7" id="KW-0804">Transcription</keyword>
<dbReference type="AlphaFoldDB" id="A0A317MY38"/>
<keyword evidence="6" id="KW-0378">Hydrolase</keyword>
<keyword evidence="8 11" id="KW-0460">Magnesium</keyword>
<gene>
    <name evidence="12" type="ORF">C7443_102113</name>
</gene>
<dbReference type="GO" id="GO:0008934">
    <property type="term" value="F:inositol monophosphate 1-phosphatase activity"/>
    <property type="evidence" value="ECO:0007669"/>
    <property type="project" value="TreeGrafter"/>
</dbReference>
<evidence type="ECO:0000256" key="10">
    <source>
        <dbReference type="ARBA" id="ARBA00030730"/>
    </source>
</evidence>
<accession>A0A317MY38</accession>
<evidence type="ECO:0000256" key="8">
    <source>
        <dbReference type="ARBA" id="ARBA00022842"/>
    </source>
</evidence>
<evidence type="ECO:0000313" key="13">
    <source>
        <dbReference type="Proteomes" id="UP000246569"/>
    </source>
</evidence>
<dbReference type="PANTHER" id="PTHR20854">
    <property type="entry name" value="INOSITOL MONOPHOSPHATASE"/>
    <property type="match status" value="1"/>
</dbReference>
<protein>
    <recommendedName>
        <fullName evidence="9">Nus factor SuhB</fullName>
        <ecNumber evidence="4">3.1.3.25</ecNumber>
    </recommendedName>
    <alternativeName>
        <fullName evidence="10">Inositol-1-monophosphatase</fullName>
    </alternativeName>
</protein>
<dbReference type="InterPro" id="IPR020583">
    <property type="entry name" value="Inositol_monoP_metal-BS"/>
</dbReference>
<dbReference type="Gene3D" id="3.30.540.10">
    <property type="entry name" value="Fructose-1,6-Bisphosphatase, subunit A, domain 1"/>
    <property type="match status" value="1"/>
</dbReference>
<comment type="similarity">
    <text evidence="3">Belongs to the inositol monophosphatase superfamily.</text>
</comment>
<sequence>MSQSPFLKAAIEAAKAGEQVIRHYYQTNIGITIKADRTPVTVADVETEQAIKAVLTQSFPDHGFYGEETGRSHADADYVWLVDPIDGTKSFVREYPFFSTQIALMHRGELILGVSNAPAFGAGEMAWAERGQGAFLDGRPIRVSDIEAPDQATLSLGNIKTLTQDAERWARTGELIRSVSRIRGYGDFYHYHLLASGRIDMVIESDVNILDVAALSVIVSEAGGCFTQHDGSPLGLDTTAVVASNGRLHPLALATVR</sequence>
<dbReference type="GO" id="GO:0046872">
    <property type="term" value="F:metal ion binding"/>
    <property type="evidence" value="ECO:0007669"/>
    <property type="project" value="UniProtKB-KW"/>
</dbReference>
<evidence type="ECO:0000256" key="11">
    <source>
        <dbReference type="PIRSR" id="PIRSR600760-2"/>
    </source>
</evidence>
<dbReference type="GO" id="GO:0006020">
    <property type="term" value="P:inositol metabolic process"/>
    <property type="evidence" value="ECO:0007669"/>
    <property type="project" value="TreeGrafter"/>
</dbReference>
<feature type="binding site" evidence="11">
    <location>
        <position position="86"/>
    </location>
    <ligand>
        <name>Mg(2+)</name>
        <dbReference type="ChEBI" id="CHEBI:18420"/>
        <label>1</label>
        <note>catalytic</note>
    </ligand>
</feature>
<dbReference type="EC" id="3.1.3.25" evidence="4"/>
<comment type="caution">
    <text evidence="12">The sequence shown here is derived from an EMBL/GenBank/DDBJ whole genome shotgun (WGS) entry which is preliminary data.</text>
</comment>
<dbReference type="PRINTS" id="PR00377">
    <property type="entry name" value="IMPHPHTASES"/>
</dbReference>
<dbReference type="Gene3D" id="3.40.190.80">
    <property type="match status" value="1"/>
</dbReference>
<feature type="binding site" evidence="11">
    <location>
        <position position="83"/>
    </location>
    <ligand>
        <name>Mg(2+)</name>
        <dbReference type="ChEBI" id="CHEBI:18420"/>
        <label>1</label>
        <note>catalytic</note>
    </ligand>
</feature>
<proteinExistence type="inferred from homology"/>
<evidence type="ECO:0000256" key="1">
    <source>
        <dbReference type="ARBA" id="ARBA00001033"/>
    </source>
</evidence>
<evidence type="ECO:0000256" key="2">
    <source>
        <dbReference type="ARBA" id="ARBA00001946"/>
    </source>
</evidence>
<evidence type="ECO:0000256" key="7">
    <source>
        <dbReference type="ARBA" id="ARBA00022814"/>
    </source>
</evidence>
<evidence type="ECO:0000256" key="4">
    <source>
        <dbReference type="ARBA" id="ARBA00013106"/>
    </source>
</evidence>
<feature type="binding site" evidence="11">
    <location>
        <position position="67"/>
    </location>
    <ligand>
        <name>Mg(2+)</name>
        <dbReference type="ChEBI" id="CHEBI:18420"/>
        <label>1</label>
        <note>catalytic</note>
    </ligand>
</feature>
<feature type="binding site" evidence="11">
    <location>
        <position position="211"/>
    </location>
    <ligand>
        <name>Mg(2+)</name>
        <dbReference type="ChEBI" id="CHEBI:18420"/>
        <label>1</label>
        <note>catalytic</note>
    </ligand>
</feature>
<keyword evidence="13" id="KW-1185">Reference proteome</keyword>
<comment type="catalytic activity">
    <reaction evidence="1">
        <text>a myo-inositol phosphate + H2O = myo-inositol + phosphate</text>
        <dbReference type="Rhea" id="RHEA:24056"/>
        <dbReference type="ChEBI" id="CHEBI:15377"/>
        <dbReference type="ChEBI" id="CHEBI:17268"/>
        <dbReference type="ChEBI" id="CHEBI:43474"/>
        <dbReference type="ChEBI" id="CHEBI:84139"/>
        <dbReference type="EC" id="3.1.3.25"/>
    </reaction>
</comment>
<keyword evidence="7" id="KW-0889">Transcription antitermination</keyword>
<dbReference type="SUPFAM" id="SSF56655">
    <property type="entry name" value="Carbohydrate phosphatase"/>
    <property type="match status" value="1"/>
</dbReference>
<feature type="binding site" evidence="11">
    <location>
        <position position="85"/>
    </location>
    <ligand>
        <name>Mg(2+)</name>
        <dbReference type="ChEBI" id="CHEBI:18420"/>
        <label>1</label>
        <note>catalytic</note>
    </ligand>
</feature>
<dbReference type="GO" id="GO:0007165">
    <property type="term" value="P:signal transduction"/>
    <property type="evidence" value="ECO:0007669"/>
    <property type="project" value="TreeGrafter"/>
</dbReference>
<dbReference type="PROSITE" id="PS00629">
    <property type="entry name" value="IMP_1"/>
    <property type="match status" value="1"/>
</dbReference>
<organism evidence="12 13">
    <name type="scientific">Plasticicumulans acidivorans</name>
    <dbReference type="NCBI Taxonomy" id="886464"/>
    <lineage>
        <taxon>Bacteria</taxon>
        <taxon>Pseudomonadati</taxon>
        <taxon>Pseudomonadota</taxon>
        <taxon>Gammaproteobacteria</taxon>
        <taxon>Candidatus Competibacteraceae</taxon>
        <taxon>Plasticicumulans</taxon>
    </lineage>
</organism>
<comment type="cofactor">
    <cofactor evidence="2 11">
        <name>Mg(2+)</name>
        <dbReference type="ChEBI" id="CHEBI:18420"/>
    </cofactor>
</comment>
<dbReference type="InterPro" id="IPR000760">
    <property type="entry name" value="Inositol_monophosphatase-like"/>
</dbReference>
<evidence type="ECO:0000313" key="12">
    <source>
        <dbReference type="EMBL" id="PWV64464.1"/>
    </source>
</evidence>
<evidence type="ECO:0000256" key="9">
    <source>
        <dbReference type="ARBA" id="ARBA00023884"/>
    </source>
</evidence>
<reference evidence="12 13" key="1">
    <citation type="submission" date="2018-05" db="EMBL/GenBank/DDBJ databases">
        <title>Genomic Encyclopedia of Type Strains, Phase IV (KMG-IV): sequencing the most valuable type-strain genomes for metagenomic binning, comparative biology and taxonomic classification.</title>
        <authorList>
            <person name="Goeker M."/>
        </authorList>
    </citation>
    <scope>NUCLEOTIDE SEQUENCE [LARGE SCALE GENOMIC DNA]</scope>
    <source>
        <strain evidence="12 13">DSM 23606</strain>
    </source>
</reference>
<dbReference type="OrthoDB" id="9785695at2"/>
<evidence type="ECO:0000256" key="3">
    <source>
        <dbReference type="ARBA" id="ARBA00009759"/>
    </source>
</evidence>
<keyword evidence="7" id="KW-0805">Transcription regulation</keyword>